<feature type="region of interest" description="Disordered" evidence="1">
    <location>
        <begin position="222"/>
        <end position="268"/>
    </location>
</feature>
<name>A0ABQ8QZ44_FUSEQ</name>
<evidence type="ECO:0000313" key="4">
    <source>
        <dbReference type="Proteomes" id="UP001152024"/>
    </source>
</evidence>
<accession>A0ABQ8QZ44</accession>
<dbReference type="PANTHER" id="PTHR24359">
    <property type="entry name" value="SERINE/THREONINE-PROTEIN KINASE SBK1"/>
    <property type="match status" value="1"/>
</dbReference>
<protein>
    <recommendedName>
        <fullName evidence="2">Protein kinase domain-containing protein</fullName>
    </recommendedName>
</protein>
<dbReference type="EMBL" id="JAOQBH010000024">
    <property type="protein sequence ID" value="KAJ4117540.1"/>
    <property type="molecule type" value="Genomic_DNA"/>
</dbReference>
<evidence type="ECO:0000256" key="1">
    <source>
        <dbReference type="SAM" id="MobiDB-lite"/>
    </source>
</evidence>
<gene>
    <name evidence="3" type="ORF">NW768_010903</name>
</gene>
<evidence type="ECO:0000313" key="3">
    <source>
        <dbReference type="EMBL" id="KAJ4117540.1"/>
    </source>
</evidence>
<feature type="compositionally biased region" description="Polar residues" evidence="1">
    <location>
        <begin position="252"/>
        <end position="262"/>
    </location>
</feature>
<feature type="region of interest" description="Disordered" evidence="1">
    <location>
        <begin position="110"/>
        <end position="137"/>
    </location>
</feature>
<dbReference type="PANTHER" id="PTHR24359:SF37">
    <property type="entry name" value="PROTEIN KINASE DOMAIN-CONTAINING PROTEIN"/>
    <property type="match status" value="1"/>
</dbReference>
<feature type="region of interest" description="Disordered" evidence="1">
    <location>
        <begin position="496"/>
        <end position="520"/>
    </location>
</feature>
<dbReference type="Gene3D" id="3.30.200.20">
    <property type="entry name" value="Phosphorylase Kinase, domain 1"/>
    <property type="match status" value="1"/>
</dbReference>
<dbReference type="InterPro" id="IPR000719">
    <property type="entry name" value="Prot_kinase_dom"/>
</dbReference>
<dbReference type="InterPro" id="IPR011009">
    <property type="entry name" value="Kinase-like_dom_sf"/>
</dbReference>
<keyword evidence="4" id="KW-1185">Reference proteome</keyword>
<dbReference type="PROSITE" id="PS50011">
    <property type="entry name" value="PROTEIN_KINASE_DOM"/>
    <property type="match status" value="1"/>
</dbReference>
<comment type="caution">
    <text evidence="3">The sequence shown here is derived from an EMBL/GenBank/DDBJ whole genome shotgun (WGS) entry which is preliminary data.</text>
</comment>
<organism evidence="3 4">
    <name type="scientific">Fusarium equiseti</name>
    <name type="common">Fusarium scirpi</name>
    <dbReference type="NCBI Taxonomy" id="61235"/>
    <lineage>
        <taxon>Eukaryota</taxon>
        <taxon>Fungi</taxon>
        <taxon>Dikarya</taxon>
        <taxon>Ascomycota</taxon>
        <taxon>Pezizomycotina</taxon>
        <taxon>Sordariomycetes</taxon>
        <taxon>Hypocreomycetidae</taxon>
        <taxon>Hypocreales</taxon>
        <taxon>Nectriaceae</taxon>
        <taxon>Fusarium</taxon>
        <taxon>Fusarium incarnatum-equiseti species complex</taxon>
    </lineage>
</organism>
<proteinExistence type="predicted"/>
<dbReference type="SMART" id="SM00220">
    <property type="entry name" value="S_TKc"/>
    <property type="match status" value="1"/>
</dbReference>
<dbReference type="Pfam" id="PF00069">
    <property type="entry name" value="Pkinase"/>
    <property type="match status" value="1"/>
</dbReference>
<feature type="compositionally biased region" description="Acidic residues" evidence="1">
    <location>
        <begin position="228"/>
        <end position="237"/>
    </location>
</feature>
<dbReference type="Proteomes" id="UP001152024">
    <property type="component" value="Unassembled WGS sequence"/>
</dbReference>
<evidence type="ECO:0000259" key="2">
    <source>
        <dbReference type="PROSITE" id="PS50011"/>
    </source>
</evidence>
<reference evidence="3" key="1">
    <citation type="submission" date="2022-09" db="EMBL/GenBank/DDBJ databases">
        <title>Fusarium specimens isolated from Avocado Roots.</title>
        <authorList>
            <person name="Stajich J."/>
            <person name="Roper C."/>
            <person name="Heimlech-Rivalta G."/>
        </authorList>
    </citation>
    <scope>NUCLEOTIDE SEQUENCE</scope>
    <source>
        <strain evidence="3">CF00095</strain>
    </source>
</reference>
<feature type="compositionally biased region" description="Low complexity" evidence="1">
    <location>
        <begin position="110"/>
        <end position="121"/>
    </location>
</feature>
<dbReference type="SUPFAM" id="SSF56112">
    <property type="entry name" value="Protein kinase-like (PK-like)"/>
    <property type="match status" value="1"/>
</dbReference>
<feature type="compositionally biased region" description="Polar residues" evidence="1">
    <location>
        <begin position="496"/>
        <end position="505"/>
    </location>
</feature>
<dbReference type="CDD" id="cd00180">
    <property type="entry name" value="PKc"/>
    <property type="match status" value="1"/>
</dbReference>
<feature type="region of interest" description="Disordered" evidence="1">
    <location>
        <begin position="304"/>
        <end position="323"/>
    </location>
</feature>
<feature type="domain" description="Protein kinase" evidence="2">
    <location>
        <begin position="762"/>
        <end position="1091"/>
    </location>
</feature>
<dbReference type="Gene3D" id="1.10.510.10">
    <property type="entry name" value="Transferase(Phosphotransferase) domain 1"/>
    <property type="match status" value="1"/>
</dbReference>
<sequence>MELPSLFLNPRSILGNNKVWMAFGDDLVTFNNYRPNVESHLRHSGIPECSEQVFIALYKIGKSRDEAKTVVVVSCTNHRIRKLTKEGLRSCPHFQEGGALARFKIIGKATPPETTHEPVPTMQGDGEPNELSNSSSEELDLHTQSFRHTSGGHQFGVFLSRDRSASGKDYLGRRVLARQQSEQGASISQSATAGPLILVDGRSYQLTVQHVANFNHLNAQGSCHITDDWDDEDDEELEGRYSSDEEVASWNAPASLSGSGESPYTDMGEAVFSDSSSCNSFGRNTNLEGVENLQQHSHPLYRDLTANTPGPSGPRESHDATTQEGLSLVQSSALEEQSFLYGSAEIDYLLIPTDVGLETVSESAEVVQECGHFNVYDLMEARSVIIPTAVLGYVRGAMFPAPILSRRARSQSFQTLFCVQSEKIIPKGASGSAIFDERTGLLAGYIVLGCPLEGVWYMTPISTVLDDLRERLGVQARCQIYLDIAAVENLSQQAADETKQQSTLHNPLGRETTEPHSSFPGSLSLGSHNINIGTRVERNTSYSTRLETFEDANGEIAKSPTPMAITSLPLDVAHTTKEYFKYTGNGIVPILDTIGGLGRLLRTYCVTDGIDDKFLTDGLLRHILTIQRIRQELEKPKYKLRNSQVDEYVQNIHPSSENSSSTAYIKVFALLVLLDRVPDIEHFVSEQVDDRVLPIEIKNEHVYPVNDPQRRLRCFDAWKPSEQEYFEEYQWMVDTPFFHCSKDQPLTELTLHQRTRRPWRRIRNGSGMSDGAYGTVIQVEIHPTAHSYEQVLREINLDCTTFAIKTLHKIPANTERAYMQEWEMLKRFSGLNHPHLVTALGAFRQDDELSFIFPYAPFNFGYYIESSGPPQGWRGAIWASEQLAGLIGAIDTMHNPKHLIQDSQRIYARHGDIKCDNILCFPRSGTADEVNLVITDFGLSAFNSDKSRSNIPNRDVPPVPGYRPPECDVEGGTISRAFDIWTVGCLFLELATWFLGGPRYVEEFRHRRTTPFINGSMNDIFFTFENPKSGDADGTKAILVKPEVTTWIHHLRQHPDCSQFLHEVLTIIEQEMLVMTDKKRSSSERLRKAFLDISETCKSKENYTRGDPWTDQQLKAVQNDTVRRTTAVRVIPSKNAKALMSVNQMTMSVHHAQLTLSLSKDGRKSMKVKEISYSYQRASWRR</sequence>